<dbReference type="SUPFAM" id="SSF46894">
    <property type="entry name" value="C-terminal effector domain of the bipartite response regulators"/>
    <property type="match status" value="1"/>
</dbReference>
<dbReference type="InterPro" id="IPR039420">
    <property type="entry name" value="WalR-like"/>
</dbReference>
<dbReference type="GO" id="GO:0003677">
    <property type="term" value="F:DNA binding"/>
    <property type="evidence" value="ECO:0007669"/>
    <property type="project" value="UniProtKB-KW"/>
</dbReference>
<dbReference type="InterPro" id="IPR000792">
    <property type="entry name" value="Tscrpt_reg_LuxR_C"/>
</dbReference>
<feature type="domain" description="Response regulatory" evidence="2">
    <location>
        <begin position="43"/>
        <end position="152"/>
    </location>
</feature>
<accession>A0A6J6B926</accession>
<evidence type="ECO:0000259" key="2">
    <source>
        <dbReference type="PROSITE" id="PS50110"/>
    </source>
</evidence>
<dbReference type="Pfam" id="PF00196">
    <property type="entry name" value="GerE"/>
    <property type="match status" value="1"/>
</dbReference>
<protein>
    <submittedName>
        <fullName evidence="3">Unannotated protein</fullName>
    </submittedName>
</protein>
<dbReference type="SUPFAM" id="SSF52172">
    <property type="entry name" value="CheY-like"/>
    <property type="match status" value="1"/>
</dbReference>
<dbReference type="Pfam" id="PF00072">
    <property type="entry name" value="Response_reg"/>
    <property type="match status" value="1"/>
</dbReference>
<dbReference type="Gene3D" id="1.10.10.10">
    <property type="entry name" value="Winged helix-like DNA-binding domain superfamily/Winged helix DNA-binding domain"/>
    <property type="match status" value="1"/>
</dbReference>
<dbReference type="PRINTS" id="PR00038">
    <property type="entry name" value="HTHLUXR"/>
</dbReference>
<organism evidence="3">
    <name type="scientific">freshwater metagenome</name>
    <dbReference type="NCBI Taxonomy" id="449393"/>
    <lineage>
        <taxon>unclassified sequences</taxon>
        <taxon>metagenomes</taxon>
        <taxon>ecological metagenomes</taxon>
    </lineage>
</organism>
<dbReference type="PANTHER" id="PTHR43214">
    <property type="entry name" value="TWO-COMPONENT RESPONSE REGULATOR"/>
    <property type="match status" value="1"/>
</dbReference>
<dbReference type="PROSITE" id="PS50110">
    <property type="entry name" value="RESPONSE_REGULATORY"/>
    <property type="match status" value="1"/>
</dbReference>
<dbReference type="InterPro" id="IPR001789">
    <property type="entry name" value="Sig_transdc_resp-reg_receiver"/>
</dbReference>
<dbReference type="InterPro" id="IPR016032">
    <property type="entry name" value="Sig_transdc_resp-reg_C-effctor"/>
</dbReference>
<dbReference type="SMART" id="SM00421">
    <property type="entry name" value="HTH_LUXR"/>
    <property type="match status" value="1"/>
</dbReference>
<proteinExistence type="predicted"/>
<gene>
    <name evidence="3" type="ORF">UFOPK1446_00112</name>
</gene>
<evidence type="ECO:0000313" key="3">
    <source>
        <dbReference type="EMBL" id="CAB4535562.1"/>
    </source>
</evidence>
<name>A0A6J6B926_9ZZZZ</name>
<dbReference type="GO" id="GO:0000160">
    <property type="term" value="P:phosphorelay signal transduction system"/>
    <property type="evidence" value="ECO:0007669"/>
    <property type="project" value="InterPro"/>
</dbReference>
<dbReference type="EMBL" id="CAEZSO010000011">
    <property type="protein sequence ID" value="CAB4535562.1"/>
    <property type="molecule type" value="Genomic_DNA"/>
</dbReference>
<reference evidence="3" key="1">
    <citation type="submission" date="2020-05" db="EMBL/GenBank/DDBJ databases">
        <authorList>
            <person name="Chiriac C."/>
            <person name="Salcher M."/>
            <person name="Ghai R."/>
            <person name="Kavagutti S V."/>
        </authorList>
    </citation>
    <scope>NUCLEOTIDE SEQUENCE</scope>
</reference>
<dbReference type="AlphaFoldDB" id="A0A6J6B926"/>
<evidence type="ECO:0000256" key="1">
    <source>
        <dbReference type="ARBA" id="ARBA00023125"/>
    </source>
</evidence>
<dbReference type="GO" id="GO:0006355">
    <property type="term" value="P:regulation of DNA-templated transcription"/>
    <property type="evidence" value="ECO:0007669"/>
    <property type="project" value="InterPro"/>
</dbReference>
<dbReference type="InterPro" id="IPR011006">
    <property type="entry name" value="CheY-like_superfamily"/>
</dbReference>
<keyword evidence="1" id="KW-0238">DNA-binding</keyword>
<dbReference type="Gene3D" id="3.40.50.2300">
    <property type="match status" value="1"/>
</dbReference>
<dbReference type="SMART" id="SM00448">
    <property type="entry name" value="REC"/>
    <property type="match status" value="1"/>
</dbReference>
<dbReference type="InterPro" id="IPR036388">
    <property type="entry name" value="WH-like_DNA-bd_sf"/>
</dbReference>
<sequence length="254" mass="28332">MNICWKSTCAPGDYRPFLLDIPQTTPGLVRISYSWRMNRERRRLLVVEDDALTASLLAETLVSQGFEVMTANDVVEALGAVDSFDPDAALIDIALGEGPSGIDLAHVLHRKHPWIALLLLTKNPDLRTAGINEADLPPGCGFLRKDRVRDAKHLFDGIEAVLGDRPSSVRDDQDPAKPLAALNSRQLEILRLVAQGYTNDYIARNKATSRSTVERWLTEIFRLLEIDTHGDVNPRVEATRRFINVASLPERTTE</sequence>